<dbReference type="EMBL" id="DVGD01000104">
    <property type="protein sequence ID" value="HIR09481.1"/>
    <property type="molecule type" value="Genomic_DNA"/>
</dbReference>
<gene>
    <name evidence="1" type="ORF">IAA70_03650</name>
</gene>
<reference evidence="1" key="2">
    <citation type="journal article" date="2021" name="PeerJ">
        <title>Extensive microbial diversity within the chicken gut microbiome revealed by metagenomics and culture.</title>
        <authorList>
            <person name="Gilroy R."/>
            <person name="Ravi A."/>
            <person name="Getino M."/>
            <person name="Pursley I."/>
            <person name="Horton D.L."/>
            <person name="Alikhan N.F."/>
            <person name="Baker D."/>
            <person name="Gharbi K."/>
            <person name="Hall N."/>
            <person name="Watson M."/>
            <person name="Adriaenssens E.M."/>
            <person name="Foster-Nyarko E."/>
            <person name="Jarju S."/>
            <person name="Secka A."/>
            <person name="Antonio M."/>
            <person name="Oren A."/>
            <person name="Chaudhuri R.R."/>
            <person name="La Ragione R."/>
            <person name="Hildebrand F."/>
            <person name="Pallen M.J."/>
        </authorList>
    </citation>
    <scope>NUCLEOTIDE SEQUENCE</scope>
    <source>
        <strain evidence="1">ChiHjej9B8-7071</strain>
    </source>
</reference>
<feature type="non-terminal residue" evidence="1">
    <location>
        <position position="1"/>
    </location>
</feature>
<protein>
    <submittedName>
        <fullName evidence="1">Uncharacterized protein</fullName>
    </submittedName>
</protein>
<proteinExistence type="predicted"/>
<dbReference type="Gene3D" id="3.40.190.10">
    <property type="entry name" value="Periplasmic binding protein-like II"/>
    <property type="match status" value="1"/>
</dbReference>
<sequence>AHGDLPAVPRWMTAENLLALTCPFYLSKFVDESTQTCDFENQEFYDYLTWCKTWAGDGSIPPQDEQALLTHTVISNVANAVTQTEGTEETPMTYVGFPVETGYGHLLHISAEIGISNETDCPAGTEAFLTYCTEHYAALACRDIPAVAADLEAEIDRCAQGQTMDFYGRSKVLNEDALDKFRQLLKETTVVAGADEALLSMMGDEAAYFFAGEKTAQETAAILRDRVGLYLMEQG</sequence>
<evidence type="ECO:0000313" key="2">
    <source>
        <dbReference type="Proteomes" id="UP000824258"/>
    </source>
</evidence>
<reference evidence="1" key="1">
    <citation type="submission" date="2020-10" db="EMBL/GenBank/DDBJ databases">
        <authorList>
            <person name="Gilroy R."/>
        </authorList>
    </citation>
    <scope>NUCLEOTIDE SEQUENCE</scope>
    <source>
        <strain evidence="1">ChiHjej9B8-7071</strain>
    </source>
</reference>
<accession>A0A9D1A715</accession>
<name>A0A9D1A715_9FIRM</name>
<organism evidence="1 2">
    <name type="scientific">Candidatus Avoscillospira stercoripullorum</name>
    <dbReference type="NCBI Taxonomy" id="2840709"/>
    <lineage>
        <taxon>Bacteria</taxon>
        <taxon>Bacillati</taxon>
        <taxon>Bacillota</taxon>
        <taxon>Clostridia</taxon>
        <taxon>Eubacteriales</taxon>
        <taxon>Oscillospiraceae</taxon>
        <taxon>Oscillospiraceae incertae sedis</taxon>
        <taxon>Candidatus Avoscillospira</taxon>
    </lineage>
</organism>
<dbReference type="AlphaFoldDB" id="A0A9D1A715"/>
<evidence type="ECO:0000313" key="1">
    <source>
        <dbReference type="EMBL" id="HIR09481.1"/>
    </source>
</evidence>
<comment type="caution">
    <text evidence="1">The sequence shown here is derived from an EMBL/GenBank/DDBJ whole genome shotgun (WGS) entry which is preliminary data.</text>
</comment>
<dbReference type="Proteomes" id="UP000824258">
    <property type="component" value="Unassembled WGS sequence"/>
</dbReference>